<dbReference type="Gene3D" id="2.70.98.10">
    <property type="match status" value="1"/>
</dbReference>
<evidence type="ECO:0000256" key="6">
    <source>
        <dbReference type="SAM" id="SignalP"/>
    </source>
</evidence>
<protein>
    <submittedName>
        <fullName evidence="8">Glucans biosynthesis protein D</fullName>
    </submittedName>
</protein>
<dbReference type="EMBL" id="BLJN01000007">
    <property type="protein sequence ID" value="GFE84051.1"/>
    <property type="molecule type" value="Genomic_DNA"/>
</dbReference>
<dbReference type="FunFam" id="2.70.98.10:FF:000001">
    <property type="entry name" value="Glucans biosynthesis protein G"/>
    <property type="match status" value="1"/>
</dbReference>
<dbReference type="GO" id="GO:0051274">
    <property type="term" value="P:beta-glucan biosynthetic process"/>
    <property type="evidence" value="ECO:0007669"/>
    <property type="project" value="TreeGrafter"/>
</dbReference>
<dbReference type="SUPFAM" id="SSF81296">
    <property type="entry name" value="E set domains"/>
    <property type="match status" value="1"/>
</dbReference>
<comment type="similarity">
    <text evidence="3">Belongs to the OpgD/OpgG family.</text>
</comment>
<dbReference type="InterPro" id="IPR014756">
    <property type="entry name" value="Ig_E-set"/>
</dbReference>
<reference evidence="9" key="1">
    <citation type="submission" date="2020-01" db="EMBL/GenBank/DDBJ databases">
        <title>'Steroidobacter agaridevorans' sp. nov., agar-degrading bacteria isolated from rhizosphere soils.</title>
        <authorList>
            <person name="Ikenaga M."/>
            <person name="Kataoka M."/>
            <person name="Murouchi A."/>
            <person name="Katsuragi S."/>
            <person name="Sakai M."/>
        </authorList>
    </citation>
    <scope>NUCLEOTIDE SEQUENCE [LARGE SCALE GENOMIC DNA]</scope>
    <source>
        <strain evidence="9">YU21-B</strain>
    </source>
</reference>
<dbReference type="RefSeq" id="WP_161815646.1">
    <property type="nucleotide sequence ID" value="NZ_BLJN01000007.1"/>
</dbReference>
<dbReference type="Proteomes" id="UP000445000">
    <property type="component" value="Unassembled WGS sequence"/>
</dbReference>
<dbReference type="InterPro" id="IPR014438">
    <property type="entry name" value="Glucan_biosyn_MdoG/MdoD"/>
</dbReference>
<evidence type="ECO:0000256" key="3">
    <source>
        <dbReference type="ARBA" id="ARBA00009284"/>
    </source>
</evidence>
<dbReference type="AlphaFoldDB" id="A0A829YMD7"/>
<dbReference type="Pfam" id="PF04349">
    <property type="entry name" value="MdoG"/>
    <property type="match status" value="1"/>
</dbReference>
<dbReference type="InterPro" id="IPR014718">
    <property type="entry name" value="GH-type_carb-bd"/>
</dbReference>
<evidence type="ECO:0000256" key="1">
    <source>
        <dbReference type="ARBA" id="ARBA00004418"/>
    </source>
</evidence>
<keyword evidence="9" id="KW-1185">Reference proteome</keyword>
<dbReference type="PIRSF" id="PIRSF006281">
    <property type="entry name" value="MdoG"/>
    <property type="match status" value="1"/>
</dbReference>
<dbReference type="PANTHER" id="PTHR30504">
    <property type="entry name" value="GLUCANS BIOSYNTHESIS PROTEIN"/>
    <property type="match status" value="1"/>
</dbReference>
<feature type="signal peptide" evidence="6">
    <location>
        <begin position="1"/>
        <end position="25"/>
    </location>
</feature>
<dbReference type="GO" id="GO:0030288">
    <property type="term" value="C:outer membrane-bounded periplasmic space"/>
    <property type="evidence" value="ECO:0007669"/>
    <property type="project" value="TreeGrafter"/>
</dbReference>
<comment type="pathway">
    <text evidence="2">Glycan metabolism; osmoregulated periplasmic glucan (OPG) biosynthesis.</text>
</comment>
<evidence type="ECO:0000256" key="4">
    <source>
        <dbReference type="ARBA" id="ARBA00022729"/>
    </source>
</evidence>
<evidence type="ECO:0000256" key="2">
    <source>
        <dbReference type="ARBA" id="ARBA00005001"/>
    </source>
</evidence>
<dbReference type="GO" id="GO:0003824">
    <property type="term" value="F:catalytic activity"/>
    <property type="evidence" value="ECO:0007669"/>
    <property type="project" value="InterPro"/>
</dbReference>
<evidence type="ECO:0000256" key="5">
    <source>
        <dbReference type="ARBA" id="ARBA00022764"/>
    </source>
</evidence>
<dbReference type="InterPro" id="IPR011013">
    <property type="entry name" value="Gal_mutarotase_sf_dom"/>
</dbReference>
<dbReference type="InterPro" id="IPR007444">
    <property type="entry name" value="Glucan_biosyn_MdoG_C"/>
</dbReference>
<dbReference type="PANTHER" id="PTHR30504:SF3">
    <property type="entry name" value="GLUCANS BIOSYNTHESIS PROTEIN D"/>
    <property type="match status" value="1"/>
</dbReference>
<organism evidence="8 9">
    <name type="scientific">Steroidobacter agaridevorans</name>
    <dbReference type="NCBI Taxonomy" id="2695856"/>
    <lineage>
        <taxon>Bacteria</taxon>
        <taxon>Pseudomonadati</taxon>
        <taxon>Pseudomonadota</taxon>
        <taxon>Gammaproteobacteria</taxon>
        <taxon>Steroidobacterales</taxon>
        <taxon>Steroidobacteraceae</taxon>
        <taxon>Steroidobacter</taxon>
    </lineage>
</organism>
<keyword evidence="4 6" id="KW-0732">Signal</keyword>
<gene>
    <name evidence="8" type="primary">opgD</name>
    <name evidence="8" type="ORF">GCM10011487_60510</name>
</gene>
<accession>A0A829YMD7</accession>
<name>A0A829YMD7_9GAMM</name>
<dbReference type="UniPathway" id="UPA00637"/>
<comment type="caution">
    <text evidence="8">The sequence shown here is derived from an EMBL/GenBank/DDBJ whole genome shotgun (WGS) entry which is preliminary data.</text>
</comment>
<evidence type="ECO:0000313" key="8">
    <source>
        <dbReference type="EMBL" id="GFE84051.1"/>
    </source>
</evidence>
<feature type="domain" description="Glucan biosynthesis periplasmic MdoG C-terminal" evidence="7">
    <location>
        <begin position="37"/>
        <end position="514"/>
    </location>
</feature>
<sequence length="531" mass="60467">MIRRRDFLQSAALLSTLSASGIVSAAEQAFRGPARPFDYAVLKGQARALASKAYAPPSKLAPRALQELGYDEYQSIRFKREDALWADVEGNFRLEFFHMGRGFKEPVRMHEIVDGQAREILYRPELFDLSRSGITPRSLPKDLSWAGFRIHTATDWERDVASFLGASYFRSVGNDTRQFGLSARGLAIDTALDPEEFPRFSEYYFERPSPDARTLVIYGLMDSPSVAGAYRFALTPGAPQIVEVDAAIYPRKAIRRLGIAPLTSMYQVGENDRRMGYDWRPEIHDSDGLSMYRGNGEWLWRPISNPPLLRFNSYFDENPRGFGLLQRDRDFNNYQDDGVFYERRPSLWIEPKSPWGKGSVQLTEIPTVDETFDNIVAFWNPATPIRGGEELLYSYRMYWGTQMPVSSNLAEAVATRTGLGGVVGQRRRYFSWRFAIDFKGGELATLPERAKVEPVITVSRGEVEITSARPLKEIGGYRAMFDVKLPDESMDPVDIRLFLRIGHTVLTEVWTYQWSPPAMKDRLLMLQQAGH</sequence>
<dbReference type="GO" id="GO:0030246">
    <property type="term" value="F:carbohydrate binding"/>
    <property type="evidence" value="ECO:0007669"/>
    <property type="project" value="InterPro"/>
</dbReference>
<keyword evidence="5" id="KW-0574">Periplasm</keyword>
<proteinExistence type="inferred from homology"/>
<dbReference type="Gene3D" id="2.60.40.10">
    <property type="entry name" value="Immunoglobulins"/>
    <property type="match status" value="1"/>
</dbReference>
<comment type="subcellular location">
    <subcellularLocation>
        <location evidence="1">Periplasm</location>
    </subcellularLocation>
</comment>
<evidence type="ECO:0000313" key="9">
    <source>
        <dbReference type="Proteomes" id="UP000445000"/>
    </source>
</evidence>
<dbReference type="SUPFAM" id="SSF74650">
    <property type="entry name" value="Galactose mutarotase-like"/>
    <property type="match status" value="1"/>
</dbReference>
<feature type="chain" id="PRO_5032940259" evidence="6">
    <location>
        <begin position="26"/>
        <end position="531"/>
    </location>
</feature>
<evidence type="ECO:0000259" key="7">
    <source>
        <dbReference type="Pfam" id="PF04349"/>
    </source>
</evidence>
<dbReference type="InterPro" id="IPR013783">
    <property type="entry name" value="Ig-like_fold"/>
</dbReference>